<proteinExistence type="inferred from homology"/>
<dbReference type="EMBL" id="QLMA01000011">
    <property type="protein sequence ID" value="RAJ73967.1"/>
    <property type="molecule type" value="Genomic_DNA"/>
</dbReference>
<protein>
    <submittedName>
        <fullName evidence="8">Hexosaminidase</fullName>
    </submittedName>
</protein>
<evidence type="ECO:0000259" key="6">
    <source>
        <dbReference type="Pfam" id="PF00728"/>
    </source>
</evidence>
<keyword evidence="5" id="KW-0732">Signal</keyword>
<feature type="domain" description="Glycoside hydrolase family 20 catalytic" evidence="6">
    <location>
        <begin position="255"/>
        <end position="570"/>
    </location>
</feature>
<dbReference type="Proteomes" id="UP000249819">
    <property type="component" value="Unassembled WGS sequence"/>
</dbReference>
<dbReference type="PANTHER" id="PTHR43678:SF1">
    <property type="entry name" value="BETA-N-ACETYLHEXOSAMINIDASE"/>
    <property type="match status" value="1"/>
</dbReference>
<gene>
    <name evidence="8" type="ORF">CLV59_11186</name>
</gene>
<dbReference type="Gene3D" id="3.30.379.10">
    <property type="entry name" value="Chitobiase/beta-hexosaminidase domain 2-like"/>
    <property type="match status" value="1"/>
</dbReference>
<dbReference type="Pfam" id="PF02838">
    <property type="entry name" value="Glyco_hydro_20b"/>
    <property type="match status" value="1"/>
</dbReference>
<keyword evidence="3" id="KW-0326">Glycosidase</keyword>
<feature type="signal peptide" evidence="5">
    <location>
        <begin position="1"/>
        <end position="24"/>
    </location>
</feature>
<accession>A0A327VL09</accession>
<dbReference type="Pfam" id="PF00728">
    <property type="entry name" value="Glyco_hydro_20"/>
    <property type="match status" value="1"/>
</dbReference>
<dbReference type="PRINTS" id="PR00738">
    <property type="entry name" value="GLHYDRLASE20"/>
</dbReference>
<evidence type="ECO:0000256" key="3">
    <source>
        <dbReference type="ARBA" id="ARBA00023295"/>
    </source>
</evidence>
<reference evidence="8 9" key="1">
    <citation type="submission" date="2018-06" db="EMBL/GenBank/DDBJ databases">
        <title>Genomic Encyclopedia of Archaeal and Bacterial Type Strains, Phase II (KMG-II): from individual species to whole genera.</title>
        <authorList>
            <person name="Goeker M."/>
        </authorList>
    </citation>
    <scope>NUCLEOTIDE SEQUENCE [LARGE SCALE GENOMIC DNA]</scope>
    <source>
        <strain evidence="8 9">DSM 29821</strain>
    </source>
</reference>
<comment type="similarity">
    <text evidence="1">Belongs to the glycosyl hydrolase 20 family.</text>
</comment>
<evidence type="ECO:0000256" key="2">
    <source>
        <dbReference type="ARBA" id="ARBA00022801"/>
    </source>
</evidence>
<feature type="chain" id="PRO_5016374416" evidence="5">
    <location>
        <begin position="25"/>
        <end position="777"/>
    </location>
</feature>
<dbReference type="InterPro" id="IPR013320">
    <property type="entry name" value="ConA-like_dom_sf"/>
</dbReference>
<sequence length="777" mass="86645">MKLLKDNRTLLLAAFLLPVSIAKAQQIPDSASFAQAVKNIPAISYAPGQTKITIPVPPKGYELLLKGTDRHPVIDPQGNIHQPLTDAPVNLYFILKRQQDGAEMDAPMQLIIPGKYGAPDNTAPFVIPALREWHGANGRFKVSPNTKVVFSPADKAILEPVAARLAADLNLVIPKAGIKSIAGKPSKGDIFLNISKADTSLGNEGYRIDINDITNISAPQKQGAFWATRTILQILEQDSSHSYLPKGITRDYPKYEVRSFVLDDGRKFFTMEFLRNYVQFMSYYKMNDFHIHLNDNGFAKFFGDNWDSTYSAFRLENDTYPGLTAKDGSYSKKEFMALQDMADSFGVRIIPEIDVPAHSLALSKANPEVASAKYGRDHLNLDPASWTMVDNIFKEYLEGPNPVFKGAEVHIGTDEYDKHEAEKFRAFTDHLIRFVEGYGKKVRMWGSLTHAQGKTPVKSEGITMNAWYNGYAEPKEMIKLGYDLISTPDGWLYIVPAAGYYYDYLNIKKLYNTWEPNVIGAVVFPMGHPKIKGGAFAVWNDHPGNGITADDVHDRAFPAMQVLAEKMWNGHTNASNFDTYSKNSQRLSEGPGLNLQHKLYSKDSILYHLSFGKNKPSGKLKNAAIGQNLRLNGGQSYFQTPVTAIGYGYTISFDIKPDAGNKNNAVIFSSPYAQVKLLQQSTGKLGFSREGYHYNFNYAIPANTWTHVEISGTNKGTSLFVNGQLIERLEGQFITFPNTKDKNAKIQTLVFPLQYIGDNSQAFSGEINNIRVLNYAK</sequence>
<evidence type="ECO:0000313" key="8">
    <source>
        <dbReference type="EMBL" id="RAJ73967.1"/>
    </source>
</evidence>
<dbReference type="InterPro" id="IPR015883">
    <property type="entry name" value="Glyco_hydro_20_cat"/>
</dbReference>
<dbReference type="GO" id="GO:0004563">
    <property type="term" value="F:beta-N-acetylhexosaminidase activity"/>
    <property type="evidence" value="ECO:0007669"/>
    <property type="project" value="InterPro"/>
</dbReference>
<name>A0A327VL09_9BACT</name>
<dbReference type="InterPro" id="IPR029018">
    <property type="entry name" value="Hex-like_dom2"/>
</dbReference>
<dbReference type="Pfam" id="PF13385">
    <property type="entry name" value="Laminin_G_3"/>
    <property type="match status" value="1"/>
</dbReference>
<dbReference type="SUPFAM" id="SSF55545">
    <property type="entry name" value="beta-N-acetylhexosaminidase-like domain"/>
    <property type="match status" value="1"/>
</dbReference>
<evidence type="ECO:0000259" key="7">
    <source>
        <dbReference type="Pfam" id="PF02838"/>
    </source>
</evidence>
<feature type="active site" description="Proton donor" evidence="4">
    <location>
        <position position="415"/>
    </location>
</feature>
<dbReference type="InterPro" id="IPR017853">
    <property type="entry name" value="GH"/>
</dbReference>
<comment type="caution">
    <text evidence="8">The sequence shown here is derived from an EMBL/GenBank/DDBJ whole genome shotgun (WGS) entry which is preliminary data.</text>
</comment>
<dbReference type="RefSeq" id="WP_211324034.1">
    <property type="nucleotide sequence ID" value="NZ_QLMA01000011.1"/>
</dbReference>
<dbReference type="Gene3D" id="3.20.20.80">
    <property type="entry name" value="Glycosidases"/>
    <property type="match status" value="1"/>
</dbReference>
<dbReference type="SUPFAM" id="SSF49899">
    <property type="entry name" value="Concanavalin A-like lectins/glucanases"/>
    <property type="match status" value="1"/>
</dbReference>
<evidence type="ECO:0000256" key="1">
    <source>
        <dbReference type="ARBA" id="ARBA00006285"/>
    </source>
</evidence>
<keyword evidence="2" id="KW-0378">Hydrolase</keyword>
<dbReference type="GO" id="GO:0005975">
    <property type="term" value="P:carbohydrate metabolic process"/>
    <property type="evidence" value="ECO:0007669"/>
    <property type="project" value="InterPro"/>
</dbReference>
<dbReference type="CDD" id="cd06564">
    <property type="entry name" value="GH20_DspB_LnbB-like"/>
    <property type="match status" value="1"/>
</dbReference>
<feature type="domain" description="Beta-hexosaminidase bacterial type N-terminal" evidence="7">
    <location>
        <begin position="124"/>
        <end position="252"/>
    </location>
</feature>
<dbReference type="InterPro" id="IPR025705">
    <property type="entry name" value="Beta_hexosaminidase_sua/sub"/>
</dbReference>
<dbReference type="Gene3D" id="2.60.120.200">
    <property type="match status" value="1"/>
</dbReference>
<keyword evidence="9" id="KW-1185">Reference proteome</keyword>
<dbReference type="InterPro" id="IPR052764">
    <property type="entry name" value="GH20_Enzymes"/>
</dbReference>
<organism evidence="8 9">
    <name type="scientific">Chitinophaga dinghuensis</name>
    <dbReference type="NCBI Taxonomy" id="1539050"/>
    <lineage>
        <taxon>Bacteria</taxon>
        <taxon>Pseudomonadati</taxon>
        <taxon>Bacteroidota</taxon>
        <taxon>Chitinophagia</taxon>
        <taxon>Chitinophagales</taxon>
        <taxon>Chitinophagaceae</taxon>
        <taxon>Chitinophaga</taxon>
    </lineage>
</organism>
<dbReference type="PANTHER" id="PTHR43678">
    <property type="entry name" value="PUTATIVE (AFU_ORTHOLOGUE AFUA_2G00640)-RELATED"/>
    <property type="match status" value="1"/>
</dbReference>
<dbReference type="SUPFAM" id="SSF51445">
    <property type="entry name" value="(Trans)glycosidases"/>
    <property type="match status" value="1"/>
</dbReference>
<evidence type="ECO:0000256" key="5">
    <source>
        <dbReference type="SAM" id="SignalP"/>
    </source>
</evidence>
<dbReference type="AlphaFoldDB" id="A0A327VL09"/>
<evidence type="ECO:0000313" key="9">
    <source>
        <dbReference type="Proteomes" id="UP000249819"/>
    </source>
</evidence>
<evidence type="ECO:0000256" key="4">
    <source>
        <dbReference type="PIRSR" id="PIRSR625705-1"/>
    </source>
</evidence>
<dbReference type="InterPro" id="IPR015882">
    <property type="entry name" value="HEX_bac_N"/>
</dbReference>